<accession>A0A8J7QP41</accession>
<sequence>MASLNKVTLIGNLGKDPEVRYTKSQTPFARFSLATTEEYKDQQGERQKKTMWHNIVVWGKQAEIAGRYLHKGKQIYLEGRIEYREYDDQNGQRRNITDIRCDRFVMLGRASDGPGPREGGFGGGSGGYGGGGGGGGFDGGSGGGGGDARPMSFGGNNEGGGGGPKPMTFGGNSGGSGNGSGGGGGDYDMPNSDFSDDDIPF</sequence>
<comment type="subunit">
    <text evidence="2">Homotetramer.</text>
</comment>
<dbReference type="EMBL" id="JAFREP010000025">
    <property type="protein sequence ID" value="MBO1321535.1"/>
    <property type="molecule type" value="Genomic_DNA"/>
</dbReference>
<evidence type="ECO:0000313" key="5">
    <source>
        <dbReference type="EMBL" id="MBO1321535.1"/>
    </source>
</evidence>
<comment type="caution">
    <text evidence="2">Lacks conserved residue(s) required for the propagation of feature annotation.</text>
</comment>
<evidence type="ECO:0000256" key="2">
    <source>
        <dbReference type="HAMAP-Rule" id="MF_00984"/>
    </source>
</evidence>
<feature type="region of interest" description="Disordered" evidence="4">
    <location>
        <begin position="132"/>
        <end position="201"/>
    </location>
</feature>
<name>A0A8J7QP41_9BACT</name>
<keyword evidence="2" id="KW-0227">DNA damage</keyword>
<feature type="compositionally biased region" description="Gly residues" evidence="4">
    <location>
        <begin position="132"/>
        <end position="147"/>
    </location>
</feature>
<dbReference type="CDD" id="cd04496">
    <property type="entry name" value="SSB_OBF"/>
    <property type="match status" value="1"/>
</dbReference>
<feature type="short sequence motif" description="Important for interaction with partner proteins" evidence="2">
    <location>
        <begin position="196"/>
        <end position="201"/>
    </location>
</feature>
<evidence type="ECO:0000313" key="6">
    <source>
        <dbReference type="Proteomes" id="UP000664417"/>
    </source>
</evidence>
<dbReference type="HAMAP" id="MF_00984">
    <property type="entry name" value="SSB"/>
    <property type="match status" value="1"/>
</dbReference>
<evidence type="ECO:0000256" key="3">
    <source>
        <dbReference type="RuleBase" id="RU000524"/>
    </source>
</evidence>
<dbReference type="PANTHER" id="PTHR10302">
    <property type="entry name" value="SINGLE-STRANDED DNA-BINDING PROTEIN"/>
    <property type="match status" value="1"/>
</dbReference>
<dbReference type="PROSITE" id="PS50935">
    <property type="entry name" value="SSB"/>
    <property type="match status" value="1"/>
</dbReference>
<evidence type="ECO:0000256" key="1">
    <source>
        <dbReference type="ARBA" id="ARBA00023125"/>
    </source>
</evidence>
<evidence type="ECO:0000256" key="4">
    <source>
        <dbReference type="SAM" id="MobiDB-lite"/>
    </source>
</evidence>
<proteinExistence type="inferred from homology"/>
<comment type="function">
    <text evidence="2">Plays an important role in DNA replication, recombination and repair. Binds to ssDNA and to an array of partner proteins to recruit them to their sites of action during DNA metabolism.</text>
</comment>
<dbReference type="InterPro" id="IPR011344">
    <property type="entry name" value="ssDNA-bd"/>
</dbReference>
<keyword evidence="2" id="KW-0235">DNA replication</keyword>
<dbReference type="InterPro" id="IPR012340">
    <property type="entry name" value="NA-bd_OB-fold"/>
</dbReference>
<dbReference type="GO" id="GO:0003697">
    <property type="term" value="F:single-stranded DNA binding"/>
    <property type="evidence" value="ECO:0007669"/>
    <property type="project" value="UniProtKB-UniRule"/>
</dbReference>
<dbReference type="GO" id="GO:0006281">
    <property type="term" value="P:DNA repair"/>
    <property type="evidence" value="ECO:0007669"/>
    <property type="project" value="UniProtKB-UniRule"/>
</dbReference>
<dbReference type="NCBIfam" id="TIGR00621">
    <property type="entry name" value="ssb"/>
    <property type="match status" value="1"/>
</dbReference>
<dbReference type="GO" id="GO:0006310">
    <property type="term" value="P:DNA recombination"/>
    <property type="evidence" value="ECO:0007669"/>
    <property type="project" value="UniProtKB-UniRule"/>
</dbReference>
<dbReference type="Proteomes" id="UP000664417">
    <property type="component" value="Unassembled WGS sequence"/>
</dbReference>
<dbReference type="GO" id="GO:0006260">
    <property type="term" value="P:DNA replication"/>
    <property type="evidence" value="ECO:0007669"/>
    <property type="project" value="UniProtKB-UniRule"/>
</dbReference>
<keyword evidence="6" id="KW-1185">Reference proteome</keyword>
<keyword evidence="2" id="KW-0234">DNA repair</keyword>
<dbReference type="InterPro" id="IPR000424">
    <property type="entry name" value="Primosome_PriB/ssb"/>
</dbReference>
<dbReference type="PANTHER" id="PTHR10302:SF27">
    <property type="entry name" value="SINGLE-STRANDED DNA-BINDING PROTEIN"/>
    <property type="match status" value="1"/>
</dbReference>
<reference evidence="5" key="1">
    <citation type="submission" date="2021-03" db="EMBL/GenBank/DDBJ databases">
        <authorList>
            <person name="Wang G."/>
        </authorList>
    </citation>
    <scope>NUCLEOTIDE SEQUENCE</scope>
    <source>
        <strain evidence="5">KCTC 12899</strain>
    </source>
</reference>
<dbReference type="Pfam" id="PF00436">
    <property type="entry name" value="SSB"/>
    <property type="match status" value="1"/>
</dbReference>
<dbReference type="SUPFAM" id="SSF50249">
    <property type="entry name" value="Nucleic acid-binding proteins"/>
    <property type="match status" value="1"/>
</dbReference>
<gene>
    <name evidence="5" type="ORF">J3U88_23855</name>
</gene>
<dbReference type="AlphaFoldDB" id="A0A8J7QP41"/>
<feature type="compositionally biased region" description="Gly residues" evidence="4">
    <location>
        <begin position="171"/>
        <end position="186"/>
    </location>
</feature>
<organism evidence="5 6">
    <name type="scientific">Acanthopleuribacter pedis</name>
    <dbReference type="NCBI Taxonomy" id="442870"/>
    <lineage>
        <taxon>Bacteria</taxon>
        <taxon>Pseudomonadati</taxon>
        <taxon>Acidobacteriota</taxon>
        <taxon>Holophagae</taxon>
        <taxon>Acanthopleuribacterales</taxon>
        <taxon>Acanthopleuribacteraceae</taxon>
        <taxon>Acanthopleuribacter</taxon>
    </lineage>
</organism>
<dbReference type="RefSeq" id="WP_207861509.1">
    <property type="nucleotide sequence ID" value="NZ_JAFREP010000025.1"/>
</dbReference>
<protein>
    <recommendedName>
        <fullName evidence="2 3">Single-stranded DNA-binding protein</fullName>
        <shortName evidence="2">SSB</shortName>
    </recommendedName>
</protein>
<keyword evidence="1 2" id="KW-0238">DNA-binding</keyword>
<dbReference type="Gene3D" id="2.40.50.140">
    <property type="entry name" value="Nucleic acid-binding proteins"/>
    <property type="match status" value="1"/>
</dbReference>
<dbReference type="GO" id="GO:0009295">
    <property type="term" value="C:nucleoid"/>
    <property type="evidence" value="ECO:0007669"/>
    <property type="project" value="TreeGrafter"/>
</dbReference>
<keyword evidence="2" id="KW-0233">DNA recombination</keyword>
<comment type="caution">
    <text evidence="5">The sequence shown here is derived from an EMBL/GenBank/DDBJ whole genome shotgun (WGS) entry which is preliminary data.</text>
</comment>